<dbReference type="CDD" id="cd14319">
    <property type="entry name" value="UBA_NBR1"/>
    <property type="match status" value="1"/>
</dbReference>
<feature type="compositionally biased region" description="Low complexity" evidence="1">
    <location>
        <begin position="867"/>
        <end position="880"/>
    </location>
</feature>
<feature type="compositionally biased region" description="Basic and acidic residues" evidence="1">
    <location>
        <begin position="935"/>
        <end position="954"/>
    </location>
</feature>
<sequence length="1003" mass="113079">MSTSSKASNNIKTKVTLDGITRIVPLTPFLSWLEFEELAGQLFNHPNKSFSATYYDSDGDLIVIDRQEEFEDYLENNIGSKLILKVGQDKDNIDWTVVKQLDELSITSPSQADQDEEEDRSRTSVDPVSSSLLQRFFPNYQSHKSGAENEQQDQVFQEILQRSQKALMELETPSNTSVHSRDISGSPSLNTSEHSVPQKFTLDNVRDINQPAQSQFSEPALNEDVPNEEDTLLSPQFNPSHPSSDFSYHSNSDNAKSSLENISSNSTTISPPHNNSDSQVSNSFPEAPLQTLESSLPHDSNPSSSYQPETETRQPPSPRLTSSLDDYPITNSIQHIDHDTESITEEEFSSPRSNSPTDDIVSNPFLDVIEEDDEIANSSEPLNNQNYTNSEHTPAVCYPPYPDFSSDSKLVAIEEDQINSVPSLIAICPPHPDFADNENYASNNEEEQYLSQSSQPYIAICPPHPCILKQEFIQPDNDEPLTEELPKDREIKEDLEEPKQETELNVNSAISPPLPMPYPNCILPLAIPSPHEESNQSPIENQRNEPIHSNEEQPINNSANVPTDNSSDRALENITRVSRLFDQYRACIPNDLPVTMLVDILIDQIVSGVQIDTNVLEVSLQNISGQSYYSANTPQRAIMDSLNSFFRHFGTSLNQFMDQFNNHLNTNASSSNSNENNNTRSTNQDEQVGEKPTQESSEAPSIPFPDVPQHQPSNSPPHYTPPPCARNEPIHWPNVPHQFPPLHRPPFHRPPNMPPHHHHHHHPHPPPPPPPHHPGSHPHPPPPPPPHGPGPFPHPHFSHNRGHHFNHHFKHHSRRSSNDSSENNDPANADLSSPERLRHHRCHKKHRNYRQHRNTSADSSQPDIKSEASASSSTIIINKSPKNDDITDSLLPMREELNNNKHPAEGLVESDNEIEVEVFIPPRRSHTYSYSQSELRAHNAEDSAQTKDDSNSDENYRKMLDQVRILNDMGFHNDRLNRQLLEEFEGDLQQTVNHLLITGNIPE</sequence>
<dbReference type="SMART" id="SM00666">
    <property type="entry name" value="PB1"/>
    <property type="match status" value="1"/>
</dbReference>
<dbReference type="AlphaFoldDB" id="A0A137PGT8"/>
<feature type="region of interest" description="Disordered" evidence="1">
    <location>
        <begin position="663"/>
        <end position="883"/>
    </location>
</feature>
<accession>A0A137PGT8</accession>
<evidence type="ECO:0000313" key="3">
    <source>
        <dbReference type="EMBL" id="KXN74190.1"/>
    </source>
</evidence>
<feature type="region of interest" description="Disordered" evidence="1">
    <location>
        <begin position="215"/>
        <end position="362"/>
    </location>
</feature>
<dbReference type="Proteomes" id="UP000070444">
    <property type="component" value="Unassembled WGS sequence"/>
</dbReference>
<feature type="compositionally biased region" description="Low complexity" evidence="1">
    <location>
        <begin position="663"/>
        <end position="682"/>
    </location>
</feature>
<gene>
    <name evidence="3" type="ORF">CONCODRAFT_2720</name>
</gene>
<proteinExistence type="predicted"/>
<dbReference type="InterPro" id="IPR009060">
    <property type="entry name" value="UBA-like_sf"/>
</dbReference>
<feature type="compositionally biased region" description="Pro residues" evidence="1">
    <location>
        <begin position="765"/>
        <end position="794"/>
    </location>
</feature>
<reference evidence="3 4" key="1">
    <citation type="journal article" date="2015" name="Genome Biol. Evol.">
        <title>Phylogenomic analyses indicate that early fungi evolved digesting cell walls of algal ancestors of land plants.</title>
        <authorList>
            <person name="Chang Y."/>
            <person name="Wang S."/>
            <person name="Sekimoto S."/>
            <person name="Aerts A.L."/>
            <person name="Choi C."/>
            <person name="Clum A."/>
            <person name="LaButti K.M."/>
            <person name="Lindquist E.A."/>
            <person name="Yee Ngan C."/>
            <person name="Ohm R.A."/>
            <person name="Salamov A.A."/>
            <person name="Grigoriev I.V."/>
            <person name="Spatafora J.W."/>
            <person name="Berbee M.L."/>
        </authorList>
    </citation>
    <scope>NUCLEOTIDE SEQUENCE [LARGE SCALE GENOMIC DNA]</scope>
    <source>
        <strain evidence="3 4">NRRL 28638</strain>
    </source>
</reference>
<feature type="compositionally biased region" description="Basic residues" evidence="1">
    <location>
        <begin position="837"/>
        <end position="853"/>
    </location>
</feature>
<feature type="region of interest" description="Disordered" evidence="1">
    <location>
        <begin position="170"/>
        <end position="196"/>
    </location>
</feature>
<feature type="compositionally biased region" description="Basic residues" evidence="1">
    <location>
        <begin position="796"/>
        <end position="815"/>
    </location>
</feature>
<feature type="compositionally biased region" description="Basic and acidic residues" evidence="1">
    <location>
        <begin position="484"/>
        <end position="502"/>
    </location>
</feature>
<feature type="compositionally biased region" description="Basic residues" evidence="1">
    <location>
        <begin position="755"/>
        <end position="764"/>
    </location>
</feature>
<feature type="compositionally biased region" description="Pro residues" evidence="1">
    <location>
        <begin position="714"/>
        <end position="724"/>
    </location>
</feature>
<evidence type="ECO:0000259" key="2">
    <source>
        <dbReference type="PROSITE" id="PS51745"/>
    </source>
</evidence>
<dbReference type="InterPro" id="IPR000270">
    <property type="entry name" value="PB1_dom"/>
</dbReference>
<dbReference type="InterPro" id="IPR053793">
    <property type="entry name" value="PB1-like"/>
</dbReference>
<dbReference type="Gene3D" id="3.10.20.90">
    <property type="entry name" value="Phosphatidylinositol 3-kinase Catalytic Subunit, Chain A, domain 1"/>
    <property type="match status" value="1"/>
</dbReference>
<dbReference type="PROSITE" id="PS51745">
    <property type="entry name" value="PB1"/>
    <property type="match status" value="1"/>
</dbReference>
<dbReference type="CDD" id="cd05992">
    <property type="entry name" value="PB1"/>
    <property type="match status" value="1"/>
</dbReference>
<feature type="compositionally biased region" description="Low complexity" evidence="1">
    <location>
        <begin position="294"/>
        <end position="305"/>
    </location>
</feature>
<feature type="compositionally biased region" description="Basic and acidic residues" evidence="1">
    <location>
        <begin position="542"/>
        <end position="551"/>
    </location>
</feature>
<dbReference type="Pfam" id="PF00564">
    <property type="entry name" value="PB1"/>
    <property type="match status" value="1"/>
</dbReference>
<dbReference type="EMBL" id="KQ964426">
    <property type="protein sequence ID" value="KXN74190.1"/>
    <property type="molecule type" value="Genomic_DNA"/>
</dbReference>
<feature type="compositionally biased region" description="Pro residues" evidence="1">
    <location>
        <begin position="738"/>
        <end position="754"/>
    </location>
</feature>
<dbReference type="SUPFAM" id="SSF46934">
    <property type="entry name" value="UBA-like"/>
    <property type="match status" value="1"/>
</dbReference>
<dbReference type="Gene3D" id="1.10.8.10">
    <property type="entry name" value="DNA helicase RuvA subunit, C-terminal domain"/>
    <property type="match status" value="1"/>
</dbReference>
<feature type="compositionally biased region" description="Polar residues" evidence="1">
    <location>
        <begin position="552"/>
        <end position="565"/>
    </location>
</feature>
<feature type="region of interest" description="Disordered" evidence="1">
    <location>
        <begin position="106"/>
        <end position="128"/>
    </location>
</feature>
<organism evidence="3 4">
    <name type="scientific">Conidiobolus coronatus (strain ATCC 28846 / CBS 209.66 / NRRL 28638)</name>
    <name type="common">Delacroixia coronata</name>
    <dbReference type="NCBI Taxonomy" id="796925"/>
    <lineage>
        <taxon>Eukaryota</taxon>
        <taxon>Fungi</taxon>
        <taxon>Fungi incertae sedis</taxon>
        <taxon>Zoopagomycota</taxon>
        <taxon>Entomophthoromycotina</taxon>
        <taxon>Entomophthoromycetes</taxon>
        <taxon>Entomophthorales</taxon>
        <taxon>Ancylistaceae</taxon>
        <taxon>Conidiobolus</taxon>
    </lineage>
</organism>
<feature type="compositionally biased region" description="Polar residues" evidence="1">
    <location>
        <begin position="854"/>
        <end position="863"/>
    </location>
</feature>
<feature type="compositionally biased region" description="Polar residues" evidence="1">
    <location>
        <begin position="319"/>
        <end position="334"/>
    </location>
</feature>
<feature type="region of interest" description="Disordered" evidence="1">
    <location>
        <begin position="527"/>
        <end position="567"/>
    </location>
</feature>
<dbReference type="SUPFAM" id="SSF54277">
    <property type="entry name" value="CAD &amp; PB1 domains"/>
    <property type="match status" value="1"/>
</dbReference>
<feature type="region of interest" description="Disordered" evidence="1">
    <location>
        <begin position="929"/>
        <end position="954"/>
    </location>
</feature>
<feature type="compositionally biased region" description="Polar residues" evidence="1">
    <location>
        <begin position="172"/>
        <end position="195"/>
    </location>
</feature>
<name>A0A137PGT8_CONC2</name>
<evidence type="ECO:0000256" key="1">
    <source>
        <dbReference type="SAM" id="MobiDB-lite"/>
    </source>
</evidence>
<feature type="domain" description="PB1" evidence="2">
    <location>
        <begin position="10"/>
        <end position="83"/>
    </location>
</feature>
<keyword evidence="4" id="KW-1185">Reference proteome</keyword>
<evidence type="ECO:0000313" key="4">
    <source>
        <dbReference type="Proteomes" id="UP000070444"/>
    </source>
</evidence>
<feature type="region of interest" description="Disordered" evidence="1">
    <location>
        <begin position="478"/>
        <end position="511"/>
    </location>
</feature>
<feature type="compositionally biased region" description="Polar residues" evidence="1">
    <location>
        <begin position="233"/>
        <end position="284"/>
    </location>
</feature>
<protein>
    <recommendedName>
        <fullName evidence="2">PB1 domain-containing protein</fullName>
    </recommendedName>
</protein>